<protein>
    <submittedName>
        <fullName evidence="1">Uncharacterized protein</fullName>
    </submittedName>
</protein>
<evidence type="ECO:0000313" key="1">
    <source>
        <dbReference type="EMBL" id="KOR48680.1"/>
    </source>
</evidence>
<dbReference type="RefSeq" id="WP_019301602.1">
    <property type="nucleotide sequence ID" value="NZ_CP036251.1"/>
</dbReference>
<organism evidence="1 2">
    <name type="scientific">Xanthomonas oryzae</name>
    <dbReference type="NCBI Taxonomy" id="347"/>
    <lineage>
        <taxon>Bacteria</taxon>
        <taxon>Pseudomonadati</taxon>
        <taxon>Pseudomonadota</taxon>
        <taxon>Gammaproteobacteria</taxon>
        <taxon>Lysobacterales</taxon>
        <taxon>Lysobacteraceae</taxon>
        <taxon>Xanthomonas</taxon>
    </lineage>
</organism>
<sequence length="64" mass="7095">MAADGFDRAACAAFGALALSARGRFFDATRAKPSAHRRVLHRHLDPFRLRNSRTYRTAADGTTF</sequence>
<name>A0AAP1EZZ6_9XANT</name>
<dbReference type="AlphaFoldDB" id="A0AAP1EZZ6"/>
<dbReference type="Proteomes" id="UP000036790">
    <property type="component" value="Unassembled WGS sequence"/>
</dbReference>
<proteinExistence type="predicted"/>
<comment type="caution">
    <text evidence="1">The sequence shown here is derived from an EMBL/GenBank/DDBJ whole genome shotgun (WGS) entry which is preliminary data.</text>
</comment>
<reference evidence="1 2" key="2">
    <citation type="submission" date="2015-09" db="EMBL/GenBank/DDBJ databases">
        <title>Draft genome sequence of Xanthomonas oryzae pv. USA str. X11-5A.</title>
        <authorList>
            <person name="Knight B.M."/>
            <person name="Roberts D.P."/>
            <person name="Lin D."/>
            <person name="Hari K."/>
            <person name="Fletcher J."/>
            <person name="Melcher U."/>
            <person name="Blagden T."/>
            <person name="Winegar R.A."/>
        </authorList>
    </citation>
    <scope>NUCLEOTIDE SEQUENCE [LARGE SCALE GENOMIC DNA]</scope>
    <source>
        <strain evidence="1 2">X11-5A</strain>
    </source>
</reference>
<dbReference type="EMBL" id="LHUJ01000050">
    <property type="protein sequence ID" value="KOR48680.1"/>
    <property type="molecule type" value="Genomic_DNA"/>
</dbReference>
<gene>
    <name evidence="1" type="ORF">ADT25_02365</name>
</gene>
<evidence type="ECO:0000313" key="2">
    <source>
        <dbReference type="Proteomes" id="UP000036790"/>
    </source>
</evidence>
<reference evidence="1 2" key="1">
    <citation type="submission" date="2015-07" db="EMBL/GenBank/DDBJ databases">
        <authorList>
            <consortium name="Consortium for Microbial Forensics and Genomics (microFORGE)"/>
            <person name="Knight B.M."/>
            <person name="Roberts D.P."/>
            <person name="Lin D."/>
            <person name="Hari K."/>
            <person name="Fletcher J."/>
            <person name="Melcher U."/>
            <person name="Blagden T."/>
            <person name="Winegar R.A."/>
        </authorList>
    </citation>
    <scope>NUCLEOTIDE SEQUENCE [LARGE SCALE GENOMIC DNA]</scope>
    <source>
        <strain evidence="1 2">X11-5A</strain>
    </source>
</reference>
<accession>A0AAP1EZZ6</accession>